<comment type="cofactor">
    <cofactor evidence="1">
        <name>FAD</name>
        <dbReference type="ChEBI" id="CHEBI:57692"/>
    </cofactor>
</comment>
<feature type="domain" description="FAD dependent oxidoreductase" evidence="5">
    <location>
        <begin position="5"/>
        <end position="350"/>
    </location>
</feature>
<accession>A0A1H7Y8V1</accession>
<name>A0A1H7Y8V1_9ACTN</name>
<keyword evidence="2" id="KW-0285">Flavoprotein</keyword>
<dbReference type="InterPro" id="IPR006076">
    <property type="entry name" value="FAD-dep_OxRdtase"/>
</dbReference>
<gene>
    <name evidence="6" type="ORF">SAMN05660976_05100</name>
</gene>
<dbReference type="AlphaFoldDB" id="A0A1H7Y8V1"/>
<dbReference type="SUPFAM" id="SSF51905">
    <property type="entry name" value="FAD/NAD(P)-binding domain"/>
    <property type="match status" value="1"/>
</dbReference>
<dbReference type="OrthoDB" id="9806452at2"/>
<dbReference type="Proteomes" id="UP000198953">
    <property type="component" value="Unassembled WGS sequence"/>
</dbReference>
<evidence type="ECO:0000256" key="1">
    <source>
        <dbReference type="ARBA" id="ARBA00001974"/>
    </source>
</evidence>
<organism evidence="6 7">
    <name type="scientific">Nonomuraea pusilla</name>
    <dbReference type="NCBI Taxonomy" id="46177"/>
    <lineage>
        <taxon>Bacteria</taxon>
        <taxon>Bacillati</taxon>
        <taxon>Actinomycetota</taxon>
        <taxon>Actinomycetes</taxon>
        <taxon>Streptosporangiales</taxon>
        <taxon>Streptosporangiaceae</taxon>
        <taxon>Nonomuraea</taxon>
    </lineage>
</organism>
<dbReference type="GO" id="GO:0050660">
    <property type="term" value="F:flavin adenine dinucleotide binding"/>
    <property type="evidence" value="ECO:0007669"/>
    <property type="project" value="InterPro"/>
</dbReference>
<dbReference type="Gene3D" id="3.50.50.60">
    <property type="entry name" value="FAD/NAD(P)-binding domain"/>
    <property type="match status" value="1"/>
</dbReference>
<dbReference type="STRING" id="46177.SAMN05660976_05100"/>
<dbReference type="InterPro" id="IPR045170">
    <property type="entry name" value="MTOX"/>
</dbReference>
<proteinExistence type="predicted"/>
<evidence type="ECO:0000259" key="5">
    <source>
        <dbReference type="Pfam" id="PF01266"/>
    </source>
</evidence>
<evidence type="ECO:0000256" key="4">
    <source>
        <dbReference type="ARBA" id="ARBA00023002"/>
    </source>
</evidence>
<sequence>MAAYDVAIIGAGVHGASAAMHVAARGARVVVLERATPASGPTGQSSAVVRGYYVNEFLARLTRDSIDLFHGFTDWTHGGQAGFVTTGALFLHAEEDGPQMRRTVERLDAQGIRTELIPASGVAADFPGFDLAGIGWGAWEPDAGHADPVGTTLGMLERARQLGAQVRSDCPVVAVEPSGKAVRLRTAGGEHVTAERVLLAAGPWTGELLARVGVVLPLHAERHIVATFGWGGAEPLPYVWASIPDGIYAKPEHAGQFLVGTLWEEPAADPDRYESELWPEEHLRVVEPAVRRVPRLAEATATSGYAALYDVAPDWQPVIGEVADRVTIVAGTAGHGFKWAPALGAHVADLLTGEPGDPALEQFSPARFARGSLLGGGYGKARILG</sequence>
<keyword evidence="4" id="KW-0560">Oxidoreductase</keyword>
<keyword evidence="7" id="KW-1185">Reference proteome</keyword>
<evidence type="ECO:0000313" key="7">
    <source>
        <dbReference type="Proteomes" id="UP000198953"/>
    </source>
</evidence>
<evidence type="ECO:0000256" key="2">
    <source>
        <dbReference type="ARBA" id="ARBA00022630"/>
    </source>
</evidence>
<dbReference type="GO" id="GO:0008115">
    <property type="term" value="F:sarcosine oxidase activity"/>
    <property type="evidence" value="ECO:0007669"/>
    <property type="project" value="TreeGrafter"/>
</dbReference>
<dbReference type="Gene3D" id="3.30.9.10">
    <property type="entry name" value="D-Amino Acid Oxidase, subunit A, domain 2"/>
    <property type="match status" value="1"/>
</dbReference>
<dbReference type="PANTHER" id="PTHR10961:SF7">
    <property type="entry name" value="FAD DEPENDENT OXIDOREDUCTASE DOMAIN-CONTAINING PROTEIN"/>
    <property type="match status" value="1"/>
</dbReference>
<dbReference type="InterPro" id="IPR036188">
    <property type="entry name" value="FAD/NAD-bd_sf"/>
</dbReference>
<dbReference type="Pfam" id="PF01266">
    <property type="entry name" value="DAO"/>
    <property type="match status" value="1"/>
</dbReference>
<dbReference type="RefSeq" id="WP_055502092.1">
    <property type="nucleotide sequence ID" value="NZ_BBZG01000001.1"/>
</dbReference>
<evidence type="ECO:0000256" key="3">
    <source>
        <dbReference type="ARBA" id="ARBA00022827"/>
    </source>
</evidence>
<protein>
    <submittedName>
        <fullName evidence="6">Glycine/D-amino acid oxidase</fullName>
    </submittedName>
</protein>
<dbReference type="EMBL" id="FOBF01000013">
    <property type="protein sequence ID" value="SEM42560.1"/>
    <property type="molecule type" value="Genomic_DNA"/>
</dbReference>
<keyword evidence="3" id="KW-0274">FAD</keyword>
<dbReference type="PANTHER" id="PTHR10961">
    <property type="entry name" value="PEROXISOMAL SARCOSINE OXIDASE"/>
    <property type="match status" value="1"/>
</dbReference>
<evidence type="ECO:0000313" key="6">
    <source>
        <dbReference type="EMBL" id="SEM42560.1"/>
    </source>
</evidence>
<reference evidence="6 7" key="1">
    <citation type="submission" date="2016-10" db="EMBL/GenBank/DDBJ databases">
        <authorList>
            <person name="de Groot N.N."/>
        </authorList>
    </citation>
    <scope>NUCLEOTIDE SEQUENCE [LARGE SCALE GENOMIC DNA]</scope>
    <source>
        <strain evidence="6 7">DSM 43357</strain>
    </source>
</reference>